<proteinExistence type="predicted"/>
<feature type="domain" description="RRM" evidence="3">
    <location>
        <begin position="165"/>
        <end position="246"/>
    </location>
</feature>
<protein>
    <submittedName>
        <fullName evidence="5">ML3 protein</fullName>
    </submittedName>
</protein>
<reference evidence="5" key="1">
    <citation type="submission" date="2021-02" db="EMBL/GenBank/DDBJ databases">
        <authorList>
            <person name="Dougan E. K."/>
            <person name="Rhodes N."/>
            <person name="Thang M."/>
            <person name="Chan C."/>
        </authorList>
    </citation>
    <scope>NUCLEOTIDE SEQUENCE</scope>
</reference>
<dbReference type="InterPro" id="IPR035979">
    <property type="entry name" value="RBD_domain_sf"/>
</dbReference>
<dbReference type="Gene3D" id="3.30.70.330">
    <property type="match status" value="1"/>
</dbReference>
<dbReference type="SMART" id="SM00360">
    <property type="entry name" value="RRM"/>
    <property type="match status" value="1"/>
</dbReference>
<dbReference type="InterPro" id="IPR012677">
    <property type="entry name" value="Nucleotide-bd_a/b_plait_sf"/>
</dbReference>
<dbReference type="PROSITE" id="PS50102">
    <property type="entry name" value="RRM"/>
    <property type="match status" value="1"/>
</dbReference>
<dbReference type="OrthoDB" id="448020at2759"/>
<dbReference type="InterPro" id="IPR000504">
    <property type="entry name" value="RRM_dom"/>
</dbReference>
<gene>
    <name evidence="5" type="primary">ML3</name>
    <name evidence="5" type="ORF">SPIL2461_LOCUS17629</name>
</gene>
<sequence>MPRDWVRKAPRAGWSAWHGSTDAAGEVVRKDEEVRSQLEEVREPADWKSEEAEPAKPESRAEDLELPADWGEPAPAFGAPPWEWPGADTWFPEQRTEADLQDAFPPDLWFGEDGDGWYGDNFFNPALWGSYEDGPDGFIGRRHGQVPKRANLKEQFEKGDAKKVTTLMLRNVPNAYDRETLMEELASLGFEGSFDFLYLPIDTSTKNNVGYAFVNFCTEDACMRCMEKLRGYYFRGQPYNRRRAAIVSVAHLQGLEANLQHYSRTQVFNARLPCQRPWVAREAAEALVEHGCPWAPGGFAKLMEDAAARPGTQPDTQSLIHRRRARERWMFRSYGLAAYDMMPDGFFGPGDQAMYSNDAPRYHSPGQVLHDDGLPGDVSKEVGEQELTTAPSADKPSNPDQNRNAVSVLSRMLRGEAVDQQDLPEEDDMDDPGIDGLVPDMMPMLFDESWYRWSAFPYSYDYDAPAPYLTQETVQSGQPDGADSERTALVLTNVPRGFSARAIYDVLRRLRVYDSCRGLCFLEAGTGYGQRTSVLQFNSAEEAEVAKLALQEATWGGERKGEDAKIQVEDLLTHDSSQFSADGAYTESSWKEGPSPAQDFTEQWDAMPWFAPEQQDMCVPVSAEPAPKTTMEWLEPDIAQEEEDIAKLRFEEEPFALADNLAEMPHMNGSASSLDPVDDSSACPESVTRKDPFVGEEDLEKSWPKLPSKDWVDAEVCGMYPKGAWVRMTAPSTKTDFRSLLKKEHFTEPFLQESHVGMKIKVRVLEANVAKKQLYLSMLEPGQE</sequence>
<feature type="region of interest" description="Disordered" evidence="2">
    <location>
        <begin position="669"/>
        <end position="689"/>
    </location>
</feature>
<evidence type="ECO:0000256" key="2">
    <source>
        <dbReference type="SAM" id="MobiDB-lite"/>
    </source>
</evidence>
<dbReference type="Proteomes" id="UP000649617">
    <property type="component" value="Unassembled WGS sequence"/>
</dbReference>
<feature type="region of interest" description="Disordered" evidence="2">
    <location>
        <begin position="1"/>
        <end position="89"/>
    </location>
</feature>
<dbReference type="Pfam" id="PF04059">
    <property type="entry name" value="RRM_2"/>
    <property type="match status" value="1"/>
</dbReference>
<feature type="compositionally biased region" description="Basic and acidic residues" evidence="2">
    <location>
        <begin position="27"/>
        <end position="63"/>
    </location>
</feature>
<accession>A0A812W2J2</accession>
<dbReference type="PROSITE" id="PS50126">
    <property type="entry name" value="S1"/>
    <property type="match status" value="1"/>
</dbReference>
<keyword evidence="6" id="KW-1185">Reference proteome</keyword>
<dbReference type="InterPro" id="IPR003029">
    <property type="entry name" value="S1_domain"/>
</dbReference>
<dbReference type="GO" id="GO:0003723">
    <property type="term" value="F:RNA binding"/>
    <property type="evidence" value="ECO:0007669"/>
    <property type="project" value="UniProtKB-UniRule"/>
</dbReference>
<dbReference type="SUPFAM" id="SSF54928">
    <property type="entry name" value="RNA-binding domain, RBD"/>
    <property type="match status" value="1"/>
</dbReference>
<evidence type="ECO:0000256" key="1">
    <source>
        <dbReference type="PROSITE-ProRule" id="PRU00176"/>
    </source>
</evidence>
<feature type="region of interest" description="Disordered" evidence="2">
    <location>
        <begin position="357"/>
        <end position="379"/>
    </location>
</feature>
<evidence type="ECO:0000259" key="3">
    <source>
        <dbReference type="PROSITE" id="PS50102"/>
    </source>
</evidence>
<feature type="compositionally biased region" description="Basic and acidic residues" evidence="2">
    <location>
        <begin position="369"/>
        <end position="379"/>
    </location>
</feature>
<dbReference type="InterPro" id="IPR007201">
    <property type="entry name" value="Mei2-like_Rrm_C"/>
</dbReference>
<organism evidence="5 6">
    <name type="scientific">Symbiodinium pilosum</name>
    <name type="common">Dinoflagellate</name>
    <dbReference type="NCBI Taxonomy" id="2952"/>
    <lineage>
        <taxon>Eukaryota</taxon>
        <taxon>Sar</taxon>
        <taxon>Alveolata</taxon>
        <taxon>Dinophyceae</taxon>
        <taxon>Suessiales</taxon>
        <taxon>Symbiodiniaceae</taxon>
        <taxon>Symbiodinium</taxon>
    </lineage>
</organism>
<dbReference type="EMBL" id="CAJNIZ010043271">
    <property type="protein sequence ID" value="CAE7656084.1"/>
    <property type="molecule type" value="Genomic_DNA"/>
</dbReference>
<comment type="caution">
    <text evidence="5">The sequence shown here is derived from an EMBL/GenBank/DDBJ whole genome shotgun (WGS) entry which is preliminary data.</text>
</comment>
<evidence type="ECO:0000259" key="4">
    <source>
        <dbReference type="PROSITE" id="PS50126"/>
    </source>
</evidence>
<feature type="domain" description="S1 motif" evidence="4">
    <location>
        <begin position="709"/>
        <end position="779"/>
    </location>
</feature>
<name>A0A812W2J2_SYMPI</name>
<keyword evidence="1" id="KW-0694">RNA-binding</keyword>
<dbReference type="AlphaFoldDB" id="A0A812W2J2"/>
<evidence type="ECO:0000313" key="5">
    <source>
        <dbReference type="EMBL" id="CAE7656084.1"/>
    </source>
</evidence>
<evidence type="ECO:0000313" key="6">
    <source>
        <dbReference type="Proteomes" id="UP000649617"/>
    </source>
</evidence>